<dbReference type="AlphaFoldDB" id="A0A383XQ98"/>
<gene>
    <name evidence="1" type="ORF">DEH80_15805</name>
</gene>
<name>A0A383XQ98_9GAMM</name>
<organism evidence="1 2">
    <name type="scientific">Abyssibacter profundi</name>
    <dbReference type="NCBI Taxonomy" id="2182787"/>
    <lineage>
        <taxon>Bacteria</taxon>
        <taxon>Pseudomonadati</taxon>
        <taxon>Pseudomonadota</taxon>
        <taxon>Gammaproteobacteria</taxon>
        <taxon>Chromatiales</taxon>
        <taxon>Oceanococcaceae</taxon>
        <taxon>Abyssibacter</taxon>
    </lineage>
</organism>
<reference evidence="1 2" key="1">
    <citation type="submission" date="2018-05" db="EMBL/GenBank/DDBJ databases">
        <title>Abyssibacter profundi OUC007T gen. nov., sp. nov, a marine bacterium isolated from seawater of the Mariana Trench.</title>
        <authorList>
            <person name="Zhou S."/>
        </authorList>
    </citation>
    <scope>NUCLEOTIDE SEQUENCE [LARGE SCALE GENOMIC DNA]</scope>
    <source>
        <strain evidence="1 2">OUC007</strain>
    </source>
</reference>
<keyword evidence="2" id="KW-1185">Reference proteome</keyword>
<evidence type="ECO:0000313" key="1">
    <source>
        <dbReference type="EMBL" id="PWN54802.1"/>
    </source>
</evidence>
<dbReference type="EMBL" id="QEQK01000018">
    <property type="protein sequence ID" value="PWN54802.1"/>
    <property type="molecule type" value="Genomic_DNA"/>
</dbReference>
<evidence type="ECO:0000313" key="2">
    <source>
        <dbReference type="Proteomes" id="UP000251800"/>
    </source>
</evidence>
<sequence>MHLTVNAEVGHHPAIYTRQTGRRSWGAVMPTQPARAARALKHQRAGLLGLLVLLAGCGDDAGSGVAAPRPPVPVAPTVELTASREEAAVGEQVLLSWRGDHAEECFASGGWEGRKPLSGRESVLLTAAGEQVFTLTCASTQLQTSDSVTLRGLPAPSLDFKLTATRLLVGELVTLQWVSTDAEECLASGDAEWSGTRALSGRTSLAAALGVREFRLQCRGPGGQVARAVTLEGLPAPTLTLEITASQIEQGQSTQLIWSARSVSGCVASDGWSGPRAANGQEHLRPSALGAHRYTLSCDALLPGRAIEQSVDVAVTDPLAQAKALFEQRQQQRQAAGLGDES</sequence>
<accession>A0A383XQ98</accession>
<protein>
    <recommendedName>
        <fullName evidence="3">Ig-like domain-containing protein</fullName>
    </recommendedName>
</protein>
<evidence type="ECO:0008006" key="3">
    <source>
        <dbReference type="Google" id="ProtNLM"/>
    </source>
</evidence>
<comment type="caution">
    <text evidence="1">The sequence shown here is derived from an EMBL/GenBank/DDBJ whole genome shotgun (WGS) entry which is preliminary data.</text>
</comment>
<dbReference type="Proteomes" id="UP000251800">
    <property type="component" value="Unassembled WGS sequence"/>
</dbReference>
<proteinExistence type="predicted"/>